<keyword evidence="4 8" id="KW-0732">Signal</keyword>
<dbReference type="Pfam" id="PF24575">
    <property type="entry name" value="TPR_Slam"/>
    <property type="match status" value="1"/>
</dbReference>
<reference evidence="11 12" key="1">
    <citation type="submission" date="2018-06" db="EMBL/GenBank/DDBJ databases">
        <authorList>
            <consortium name="Pathogen Informatics"/>
            <person name="Doyle S."/>
        </authorList>
    </citation>
    <scope>NUCLEOTIDE SEQUENCE [LARGE SCALE GENOMIC DNA]</scope>
    <source>
        <strain evidence="11 12">NCTC11227</strain>
    </source>
</reference>
<keyword evidence="3" id="KW-0812">Transmembrane</keyword>
<evidence type="ECO:0000256" key="5">
    <source>
        <dbReference type="ARBA" id="ARBA00023136"/>
    </source>
</evidence>
<evidence type="ECO:0000256" key="7">
    <source>
        <dbReference type="ARBA" id="ARBA00023609"/>
    </source>
</evidence>
<protein>
    <submittedName>
        <fullName evidence="11">TPR repeat-containing protein NMB0313</fullName>
    </submittedName>
</protein>
<evidence type="ECO:0000259" key="9">
    <source>
        <dbReference type="Pfam" id="PF04575"/>
    </source>
</evidence>
<gene>
    <name evidence="11" type="ORF">NCTC11227_00632</name>
</gene>
<comment type="subcellular location">
    <subcellularLocation>
        <location evidence="1">Cell outer membrane</location>
        <topology evidence="1">Multi-pass membrane protein</topology>
    </subcellularLocation>
</comment>
<dbReference type="Proteomes" id="UP000255102">
    <property type="component" value="Unassembled WGS sequence"/>
</dbReference>
<accession>A0A378PIQ3</accession>
<feature type="domain" description="Surface lipoprotein assembly modifier N-terminal TPR repeats region" evidence="10">
    <location>
        <begin position="59"/>
        <end position="161"/>
    </location>
</feature>
<evidence type="ECO:0000259" key="10">
    <source>
        <dbReference type="Pfam" id="PF24575"/>
    </source>
</evidence>
<feature type="domain" description="Surface lipoprotein assembly modifier C-terminal" evidence="9">
    <location>
        <begin position="189"/>
        <end position="477"/>
    </location>
</feature>
<evidence type="ECO:0000313" key="11">
    <source>
        <dbReference type="EMBL" id="STY86645.1"/>
    </source>
</evidence>
<dbReference type="RefSeq" id="WP_084260582.1">
    <property type="nucleotide sequence ID" value="NZ_CP011158.1"/>
</dbReference>
<dbReference type="Pfam" id="PF04575">
    <property type="entry name" value="SlipAM"/>
    <property type="match status" value="1"/>
</dbReference>
<keyword evidence="5" id="KW-0472">Membrane</keyword>
<evidence type="ECO:0000256" key="1">
    <source>
        <dbReference type="ARBA" id="ARBA00004571"/>
    </source>
</evidence>
<dbReference type="InterPro" id="IPR057556">
    <property type="entry name" value="TPR_Slam"/>
</dbReference>
<dbReference type="AlphaFoldDB" id="A0A378PIQ3"/>
<organism evidence="11 12">
    <name type="scientific">Moraxella ovis</name>
    <dbReference type="NCBI Taxonomy" id="29433"/>
    <lineage>
        <taxon>Bacteria</taxon>
        <taxon>Pseudomonadati</taxon>
        <taxon>Pseudomonadota</taxon>
        <taxon>Gammaproteobacteria</taxon>
        <taxon>Moraxellales</taxon>
        <taxon>Moraxellaceae</taxon>
        <taxon>Moraxella</taxon>
    </lineage>
</organism>
<evidence type="ECO:0000256" key="6">
    <source>
        <dbReference type="ARBA" id="ARBA00023237"/>
    </source>
</evidence>
<name>A0A378PIQ3_9GAMM</name>
<evidence type="ECO:0000256" key="8">
    <source>
        <dbReference type="SAM" id="SignalP"/>
    </source>
</evidence>
<dbReference type="GO" id="GO:0009279">
    <property type="term" value="C:cell outer membrane"/>
    <property type="evidence" value="ECO:0007669"/>
    <property type="project" value="UniProtKB-SubCell"/>
</dbReference>
<dbReference type="InterPro" id="IPR007655">
    <property type="entry name" value="Slam_C"/>
</dbReference>
<evidence type="ECO:0000256" key="2">
    <source>
        <dbReference type="ARBA" id="ARBA00022452"/>
    </source>
</evidence>
<evidence type="ECO:0000313" key="12">
    <source>
        <dbReference type="Proteomes" id="UP000255102"/>
    </source>
</evidence>
<keyword evidence="2" id="KW-1134">Transmembrane beta strand</keyword>
<evidence type="ECO:0000256" key="3">
    <source>
        <dbReference type="ARBA" id="ARBA00022692"/>
    </source>
</evidence>
<evidence type="ECO:0000256" key="4">
    <source>
        <dbReference type="ARBA" id="ARBA00022729"/>
    </source>
</evidence>
<keyword evidence="6" id="KW-0998">Cell outer membrane</keyword>
<dbReference type="EMBL" id="UGPW01000001">
    <property type="protein sequence ID" value="STY86645.1"/>
    <property type="molecule type" value="Genomic_DNA"/>
</dbReference>
<proteinExistence type="inferred from homology"/>
<comment type="similarity">
    <text evidence="7">Belongs to the Slam family.</text>
</comment>
<sequence length="477" mass="53355">MRFPFCRLVLSVFLFTVHVAHADTQDDRRLQSDIKIPDIAPPIDSGLPISPQPANVMLSVDEQMLLTNPTLLSRAMLSVLVANDVAGTRLLLPIYQKQPSEIIESEMVDWGSAVLAGAESRHGQASKIYQSLHNQYPNNALFAVRLIQSLFANRQYLEAEQLLAEQPDYIVHEMRAYQKALTNLTKPSVYFSGNVIVDKNINNAPNQTDLGGGWTANAAEQAHGVAINAGMEKKVLLKGGMTLEPSITMSGKLFRDAKHYNETQLRLGVNTVKNHTGGSLSVSPFVETSWYAGGKKGVNELKHFSDTLGVSIGSQRQLGKKSQLATNVEFAKHHHNIRHHLSGHSVSARATFSTRPNWLGESGWVGVGADYRQAKTRDKDDSYTRVGIQGSITKRWHDFGVRGSLNFSQRRYHGPMPIFNQIQTSDEYFTNISVWHNKLSYLGLTPKLTWQYQKNDSNIALYSYDKSRVFLEVSRQF</sequence>
<feature type="chain" id="PRO_5016706012" evidence="8">
    <location>
        <begin position="23"/>
        <end position="477"/>
    </location>
</feature>
<feature type="signal peptide" evidence="8">
    <location>
        <begin position="1"/>
        <end position="22"/>
    </location>
</feature>